<feature type="binding site" evidence="8">
    <location>
        <position position="105"/>
    </location>
    <ligand>
        <name>FAD</name>
        <dbReference type="ChEBI" id="CHEBI:57692"/>
    </ligand>
</feature>
<keyword evidence="12" id="KW-0456">Lyase</keyword>
<comment type="catalytic activity">
    <reaction evidence="7">
        <text>cyclobutadipyrimidine (in DNA) = 2 pyrimidine residues (in DNA).</text>
        <dbReference type="EC" id="4.1.99.3"/>
    </reaction>
</comment>
<dbReference type="SUPFAM" id="SSF48173">
    <property type="entry name" value="Cryptochrome/photolyase FAD-binding domain"/>
    <property type="match status" value="1"/>
</dbReference>
<feature type="site" description="Electron transfer via tryptophanyl radical" evidence="9">
    <location>
        <position position="263"/>
    </location>
</feature>
<evidence type="ECO:0000256" key="6">
    <source>
        <dbReference type="ARBA" id="ARBA00022991"/>
    </source>
</evidence>
<dbReference type="PANTHER" id="PTHR11455:SF9">
    <property type="entry name" value="CRYPTOCHROME CIRCADIAN CLOCK 5 ISOFORM X1"/>
    <property type="match status" value="1"/>
</dbReference>
<evidence type="ECO:0000313" key="12">
    <source>
        <dbReference type="EMBL" id="CCG08056.1"/>
    </source>
</evidence>
<dbReference type="InterPro" id="IPR036134">
    <property type="entry name" value="Crypto/Photolyase_FAD-like_sf"/>
</dbReference>
<dbReference type="eggNOG" id="COG0415">
    <property type="taxonomic scope" value="Bacteria"/>
</dbReference>
<dbReference type="AlphaFoldDB" id="H6SJ91"/>
<gene>
    <name evidence="12" type="ORF">RSPPHO_01430</name>
</gene>
<dbReference type="InterPro" id="IPR018394">
    <property type="entry name" value="DNA_photolyase_1_CS_C"/>
</dbReference>
<evidence type="ECO:0000256" key="7">
    <source>
        <dbReference type="ARBA" id="ARBA00033999"/>
    </source>
</evidence>
<feature type="domain" description="Cryptochrome/DNA photolyase FAD-binding" evidence="11">
    <location>
        <begin position="150"/>
        <end position="351"/>
    </location>
</feature>
<keyword evidence="6 10" id="KW-0157">Chromophore</keyword>
<dbReference type="InterPro" id="IPR036155">
    <property type="entry name" value="Crypto/Photolyase_N_sf"/>
</dbReference>
<organism evidence="12 13">
    <name type="scientific">Pararhodospirillum photometricum DSM 122</name>
    <dbReference type="NCBI Taxonomy" id="1150469"/>
    <lineage>
        <taxon>Bacteria</taxon>
        <taxon>Pseudomonadati</taxon>
        <taxon>Pseudomonadota</taxon>
        <taxon>Alphaproteobacteria</taxon>
        <taxon>Rhodospirillales</taxon>
        <taxon>Rhodospirillaceae</taxon>
        <taxon>Pararhodospirillum</taxon>
    </lineage>
</organism>
<dbReference type="KEGG" id="rpm:RSPPHO_01430"/>
<evidence type="ECO:0000256" key="10">
    <source>
        <dbReference type="RuleBase" id="RU004182"/>
    </source>
</evidence>
<feature type="site" description="Electron transfer via tryptophanyl radical" evidence="9">
    <location>
        <position position="240"/>
    </location>
</feature>
<feature type="binding site" evidence="8">
    <location>
        <begin position="253"/>
        <end position="255"/>
    </location>
    <ligand>
        <name>FAD</name>
        <dbReference type="ChEBI" id="CHEBI:57692"/>
    </ligand>
</feature>
<feature type="site" description="Electron transfer via tryptophanyl radical" evidence="9">
    <location>
        <position position="184"/>
    </location>
</feature>
<dbReference type="Gene3D" id="1.25.40.80">
    <property type="match status" value="1"/>
</dbReference>
<evidence type="ECO:0000256" key="1">
    <source>
        <dbReference type="ARBA" id="ARBA00001932"/>
    </source>
</evidence>
<name>H6SJ91_PARPM</name>
<keyword evidence="4 8" id="KW-0285">Flavoprotein</keyword>
<dbReference type="InterPro" id="IPR002081">
    <property type="entry name" value="Cryptochrome/DNA_photolyase_1"/>
</dbReference>
<keyword evidence="13" id="KW-1185">Reference proteome</keyword>
<dbReference type="Pfam" id="PF03441">
    <property type="entry name" value="FAD_binding_7"/>
    <property type="match status" value="1"/>
</dbReference>
<dbReference type="PROSITE" id="PS00691">
    <property type="entry name" value="DNA_PHOTOLYASES_1_2"/>
    <property type="match status" value="1"/>
</dbReference>
<accession>H6SJ91</accession>
<comment type="cofactor">
    <cofactor evidence="1">
        <name>(6R)-5,10-methylene-5,6,7,8-tetrahydrofolate</name>
        <dbReference type="ChEBI" id="CHEBI:15636"/>
    </cofactor>
</comment>
<evidence type="ECO:0000256" key="2">
    <source>
        <dbReference type="ARBA" id="ARBA00013149"/>
    </source>
</evidence>
<dbReference type="EC" id="4.1.99.3" evidence="2"/>
<dbReference type="EMBL" id="HE663493">
    <property type="protein sequence ID" value="CCG08056.1"/>
    <property type="molecule type" value="Genomic_DNA"/>
</dbReference>
<dbReference type="GO" id="GO:0071949">
    <property type="term" value="F:FAD binding"/>
    <property type="evidence" value="ECO:0007669"/>
    <property type="project" value="TreeGrafter"/>
</dbReference>
<evidence type="ECO:0000256" key="5">
    <source>
        <dbReference type="ARBA" id="ARBA00022827"/>
    </source>
</evidence>
<evidence type="ECO:0000256" key="8">
    <source>
        <dbReference type="PIRSR" id="PIRSR602081-1"/>
    </source>
</evidence>
<dbReference type="STRING" id="1150469.RSPPHO_01430"/>
<evidence type="ECO:0000256" key="9">
    <source>
        <dbReference type="PIRSR" id="PIRSR602081-2"/>
    </source>
</evidence>
<dbReference type="GO" id="GO:0003904">
    <property type="term" value="F:deoxyribodipyrimidine photo-lyase activity"/>
    <property type="evidence" value="ECO:0007669"/>
    <property type="project" value="UniProtKB-EC"/>
</dbReference>
<evidence type="ECO:0000313" key="13">
    <source>
        <dbReference type="Proteomes" id="UP000033220"/>
    </source>
</evidence>
<dbReference type="GO" id="GO:0009416">
    <property type="term" value="P:response to light stimulus"/>
    <property type="evidence" value="ECO:0007669"/>
    <property type="project" value="TreeGrafter"/>
</dbReference>
<evidence type="ECO:0000256" key="3">
    <source>
        <dbReference type="ARBA" id="ARBA00014046"/>
    </source>
</evidence>
<dbReference type="PATRIC" id="fig|1150469.3.peg.1611"/>
<reference evidence="12 13" key="1">
    <citation type="submission" date="2012-02" db="EMBL/GenBank/DDBJ databases">
        <title>Shotgun genome sequence of Phaeospirillum photometricum DSM 122.</title>
        <authorList>
            <person name="Duquesne K."/>
            <person name="Sturgis J."/>
        </authorList>
    </citation>
    <scope>NUCLEOTIDE SEQUENCE [LARGE SCALE GENOMIC DNA]</scope>
    <source>
        <strain evidence="13">DSM122</strain>
    </source>
</reference>
<dbReference type="PANTHER" id="PTHR11455">
    <property type="entry name" value="CRYPTOCHROME"/>
    <property type="match status" value="1"/>
</dbReference>
<dbReference type="PROSITE" id="PS00394">
    <property type="entry name" value="DNA_PHOTOLYASES_1_1"/>
    <property type="match status" value="1"/>
</dbReference>
<evidence type="ECO:0000256" key="4">
    <source>
        <dbReference type="ARBA" id="ARBA00022630"/>
    </source>
</evidence>
<comment type="cofactor">
    <cofactor evidence="8">
        <name>FAD</name>
        <dbReference type="ChEBI" id="CHEBI:57692"/>
    </cofactor>
    <text evidence="8">Binds 1 FAD per subunit.</text>
</comment>
<keyword evidence="5 8" id="KW-0274">FAD</keyword>
<dbReference type="GO" id="GO:0000719">
    <property type="term" value="P:photoreactive repair"/>
    <property type="evidence" value="ECO:0007669"/>
    <property type="project" value="UniProtKB-ARBA"/>
</dbReference>
<dbReference type="GO" id="GO:0003677">
    <property type="term" value="F:DNA binding"/>
    <property type="evidence" value="ECO:0007669"/>
    <property type="project" value="TreeGrafter"/>
</dbReference>
<sequence>MAFQSHAGLLLHDPERLTTRSGTPYGVFTPFWNTLVKTVDPGRPEPAPTRVPAPPTLPASERLEDWALRPSAPDWAAGLRAAWTPGEASAQERLDAFLAAGLEGYADLRDRPDRPATSKLAPSLAWGEISPRQIWSACQMRPPSPGREGFLRQLGWREFCYHGLHRFPDMAERPLKAPFARFPWAGPEESQAALARWRRGLTGYPLVDAGMRALWATGWMHNRVRMVVASFLVKHLLVDWRAGLAWFHDTLVDADPANNPAGWQWVAGCGSDAAPYFRIFNPVTQAERFDPEGAYVRRWVPELARLPAPVIHRPWTASALDLAAAGVRLGQNYPRPQVDHPQARARALAALASLDEGRKGQEKQHGELF</sequence>
<comment type="similarity">
    <text evidence="10">Belongs to the DNA photolyase family.</text>
</comment>
<dbReference type="HOGENOM" id="CLU_010348_2_2_5"/>
<dbReference type="SUPFAM" id="SSF52425">
    <property type="entry name" value="Cryptochrome/photolyase, N-terminal domain"/>
    <property type="match status" value="1"/>
</dbReference>
<dbReference type="Gene3D" id="1.10.579.10">
    <property type="entry name" value="DNA Cyclobutane Dipyrimidine Photolyase, subunit A, domain 3"/>
    <property type="match status" value="1"/>
</dbReference>
<evidence type="ECO:0000259" key="11">
    <source>
        <dbReference type="Pfam" id="PF03441"/>
    </source>
</evidence>
<dbReference type="Proteomes" id="UP000033220">
    <property type="component" value="Chromosome DSM 122"/>
</dbReference>
<dbReference type="InterPro" id="IPR005101">
    <property type="entry name" value="Cryptochr/Photolyase_FAD-bd"/>
</dbReference>
<proteinExistence type="inferred from homology"/>
<dbReference type="FunFam" id="1.10.579.10:FF:000003">
    <property type="entry name" value="Deoxyribodipyrimidine photo-lyase"/>
    <property type="match status" value="1"/>
</dbReference>
<protein>
    <recommendedName>
        <fullName evidence="3">Deoxyribodipyrimidine photo-lyase</fullName>
        <ecNumber evidence="2">4.1.99.3</ecNumber>
    </recommendedName>
</protein>
<feature type="binding site" evidence="8">
    <location>
        <position position="150"/>
    </location>
    <ligand>
        <name>FAD</name>
        <dbReference type="ChEBI" id="CHEBI:57692"/>
    </ligand>
</feature>
<dbReference type="PRINTS" id="PR00147">
    <property type="entry name" value="DNAPHOTLYASE"/>
</dbReference>